<evidence type="ECO:0000256" key="9">
    <source>
        <dbReference type="ARBA" id="ARBA00023306"/>
    </source>
</evidence>
<feature type="domain" description="FtsX extracellular" evidence="13">
    <location>
        <begin position="85"/>
        <end position="163"/>
    </location>
</feature>
<comment type="similarity">
    <text evidence="2 10">Belongs to the ABC-4 integral membrane protein family. FtsX subfamily.</text>
</comment>
<feature type="transmembrane region" description="Helical" evidence="11">
    <location>
        <begin position="232"/>
        <end position="258"/>
    </location>
</feature>
<comment type="function">
    <text evidence="10">Part of the ABC transporter FtsEX involved in asymmetric cellular division facilitating the initiation of sporulation.</text>
</comment>
<evidence type="ECO:0000256" key="11">
    <source>
        <dbReference type="SAM" id="Phobius"/>
    </source>
</evidence>
<dbReference type="InterPro" id="IPR004513">
    <property type="entry name" value="FtsX"/>
</dbReference>
<protein>
    <recommendedName>
        <fullName evidence="3 10">Cell division protein FtsX</fullName>
    </recommendedName>
</protein>
<reference evidence="14 15" key="1">
    <citation type="submission" date="2012-07" db="EMBL/GenBank/DDBJ databases">
        <authorList>
            <person name="Moroni P."/>
            <person name="Richards V.P."/>
            <person name="Durkin S.A.S."/>
            <person name="Kim M."/>
            <person name="Pavinski Bitar P.D."/>
            <person name="Stanhope M.J."/>
            <person name="Town C.D."/>
            <person name="Zadoks R.N."/>
            <person name="Venter J.C."/>
        </authorList>
    </citation>
    <scope>NUCLEOTIDE SEQUENCE [LARGE SCALE GENOMIC DNA]</scope>
    <source>
        <strain evidence="14 15">MRI Z1-216</strain>
    </source>
</reference>
<dbReference type="Pfam" id="PF02687">
    <property type="entry name" value="FtsX"/>
    <property type="match status" value="1"/>
</dbReference>
<dbReference type="PANTHER" id="PTHR47755:SF1">
    <property type="entry name" value="CELL DIVISION PROTEIN FTSX"/>
    <property type="match status" value="1"/>
</dbReference>
<sequence length="309" mass="34690">MVIMINFFRHFWESLKNLKRNFWMTFASVTSVTITLLLVGLFSSVLLNVEKLTTDVSGNFTISAFLNVDSTDAQKQVKDKDGKLKDNPDYHKVYDKIKRISGVEKVTYSSKAEQLKEVQKEYGSDVIDDTYKDALLDVYVVGTSSAKVSKSVSEAIGRIEGVDYTKEPIDSTKLSNLTDNIRIWGFGGVALLIVLAIFLISNTIRMSIMSRRTDIEIMRLVGAKNSYIRGPFFFEGAWVGILGAIVPSLIFYFGYQFVFNKFNPKFETSHVSLYPMDIMVPAIIGGMVIIGIIIGSLGSVLSMRRYLKI</sequence>
<evidence type="ECO:0000259" key="12">
    <source>
        <dbReference type="Pfam" id="PF02687"/>
    </source>
</evidence>
<dbReference type="InterPro" id="IPR058204">
    <property type="entry name" value="FtsX_firmicutes-type"/>
</dbReference>
<evidence type="ECO:0000313" key="14">
    <source>
        <dbReference type="EMBL" id="EPU38032.1"/>
    </source>
</evidence>
<dbReference type="Gene3D" id="3.30.70.3040">
    <property type="match status" value="1"/>
</dbReference>
<dbReference type="GO" id="GO:0051301">
    <property type="term" value="P:cell division"/>
    <property type="evidence" value="ECO:0007669"/>
    <property type="project" value="UniProtKB-KW"/>
</dbReference>
<dbReference type="PIRSF" id="PIRSF003097">
    <property type="entry name" value="FtsX"/>
    <property type="match status" value="1"/>
</dbReference>
<dbReference type="EMBL" id="ALSF01000083">
    <property type="protein sequence ID" value="EPU38032.1"/>
    <property type="molecule type" value="Genomic_DNA"/>
</dbReference>
<evidence type="ECO:0000256" key="8">
    <source>
        <dbReference type="ARBA" id="ARBA00023136"/>
    </source>
</evidence>
<dbReference type="NCBIfam" id="NF038347">
    <property type="entry name" value="FtsX_Gpos"/>
    <property type="match status" value="1"/>
</dbReference>
<keyword evidence="6 11" id="KW-0812">Transmembrane</keyword>
<keyword evidence="9 10" id="KW-0131">Cell cycle</keyword>
<feature type="transmembrane region" description="Helical" evidence="11">
    <location>
        <begin position="278"/>
        <end position="301"/>
    </location>
</feature>
<dbReference type="PANTHER" id="PTHR47755">
    <property type="entry name" value="CELL DIVISION PROTEIN FTSX"/>
    <property type="match status" value="1"/>
</dbReference>
<feature type="domain" description="ABC3 transporter permease C-terminal" evidence="12">
    <location>
        <begin position="189"/>
        <end position="309"/>
    </location>
</feature>
<evidence type="ECO:0000256" key="4">
    <source>
        <dbReference type="ARBA" id="ARBA00022475"/>
    </source>
</evidence>
<organism evidence="14 15">
    <name type="scientific">Streptococcus agalactiae MRI Z1-216</name>
    <dbReference type="NCBI Taxonomy" id="1154879"/>
    <lineage>
        <taxon>Bacteria</taxon>
        <taxon>Bacillati</taxon>
        <taxon>Bacillota</taxon>
        <taxon>Bacilli</taxon>
        <taxon>Lactobacillales</taxon>
        <taxon>Streptococcaceae</taxon>
        <taxon>Streptococcus</taxon>
    </lineage>
</organism>
<evidence type="ECO:0000256" key="1">
    <source>
        <dbReference type="ARBA" id="ARBA00004651"/>
    </source>
</evidence>
<evidence type="ECO:0000313" key="15">
    <source>
        <dbReference type="Proteomes" id="UP000015176"/>
    </source>
</evidence>
<dbReference type="Pfam" id="PF18075">
    <property type="entry name" value="FtsX_ECD"/>
    <property type="match status" value="1"/>
</dbReference>
<name>A0AAD2WTW7_STRAG</name>
<evidence type="ECO:0000256" key="7">
    <source>
        <dbReference type="ARBA" id="ARBA00022989"/>
    </source>
</evidence>
<dbReference type="GeneID" id="66885502"/>
<keyword evidence="7 11" id="KW-1133">Transmembrane helix</keyword>
<feature type="transmembrane region" description="Helical" evidence="11">
    <location>
        <begin position="183"/>
        <end position="204"/>
    </location>
</feature>
<evidence type="ECO:0000256" key="10">
    <source>
        <dbReference type="PIRNR" id="PIRNR003097"/>
    </source>
</evidence>
<evidence type="ECO:0000256" key="3">
    <source>
        <dbReference type="ARBA" id="ARBA00021907"/>
    </source>
</evidence>
<dbReference type="InterPro" id="IPR040690">
    <property type="entry name" value="FtsX_ECD"/>
</dbReference>
<evidence type="ECO:0000259" key="13">
    <source>
        <dbReference type="Pfam" id="PF18075"/>
    </source>
</evidence>
<comment type="subcellular location">
    <subcellularLocation>
        <location evidence="1">Cell membrane</location>
        <topology evidence="1">Multi-pass membrane protein</topology>
    </subcellularLocation>
</comment>
<comment type="caution">
    <text evidence="14">The sequence shown here is derived from an EMBL/GenBank/DDBJ whole genome shotgun (WGS) entry which is preliminary data.</text>
</comment>
<feature type="transmembrane region" description="Helical" evidence="11">
    <location>
        <begin position="21"/>
        <end position="47"/>
    </location>
</feature>
<keyword evidence="8 10" id="KW-0472">Membrane</keyword>
<dbReference type="RefSeq" id="WP_000236202.1">
    <property type="nucleotide sequence ID" value="NZ_ALSF01000083.1"/>
</dbReference>
<evidence type="ECO:0000256" key="2">
    <source>
        <dbReference type="ARBA" id="ARBA00007379"/>
    </source>
</evidence>
<evidence type="ECO:0000256" key="5">
    <source>
        <dbReference type="ARBA" id="ARBA00022618"/>
    </source>
</evidence>
<dbReference type="InterPro" id="IPR003838">
    <property type="entry name" value="ABC3_permease_C"/>
</dbReference>
<dbReference type="Proteomes" id="UP000015176">
    <property type="component" value="Unassembled WGS sequence"/>
</dbReference>
<gene>
    <name evidence="14" type="ORF">SAG0164_00475</name>
</gene>
<dbReference type="GO" id="GO:0005886">
    <property type="term" value="C:plasma membrane"/>
    <property type="evidence" value="ECO:0007669"/>
    <property type="project" value="UniProtKB-SubCell"/>
</dbReference>
<evidence type="ECO:0000256" key="6">
    <source>
        <dbReference type="ARBA" id="ARBA00022692"/>
    </source>
</evidence>
<dbReference type="AlphaFoldDB" id="A0AAD2WTW7"/>
<keyword evidence="4 10" id="KW-1003">Cell membrane</keyword>
<proteinExistence type="inferred from homology"/>
<accession>A0AAD2WTW7</accession>
<keyword evidence="5 10" id="KW-0132">Cell division</keyword>